<feature type="signal peptide" evidence="2">
    <location>
        <begin position="1"/>
        <end position="22"/>
    </location>
</feature>
<dbReference type="PANTHER" id="PTHR33376:SF2">
    <property type="entry name" value="DICARBOXYLATE-BINDING PERIPLASMIC PROTEIN"/>
    <property type="match status" value="1"/>
</dbReference>
<dbReference type="NCBIfam" id="TIGR00787">
    <property type="entry name" value="dctP"/>
    <property type="match status" value="1"/>
</dbReference>
<gene>
    <name evidence="3" type="ORF">ABUE31_05515</name>
</gene>
<name>A0ABV3QWJ0_9HYPH</name>
<dbReference type="PANTHER" id="PTHR33376">
    <property type="match status" value="1"/>
</dbReference>
<proteinExistence type="predicted"/>
<dbReference type="InterPro" id="IPR018389">
    <property type="entry name" value="DctP_fam"/>
</dbReference>
<accession>A0ABV3QWJ0</accession>
<dbReference type="EMBL" id="JBFOCI010000002">
    <property type="protein sequence ID" value="MEW9805439.1"/>
    <property type="molecule type" value="Genomic_DNA"/>
</dbReference>
<dbReference type="Pfam" id="PF03480">
    <property type="entry name" value="DctP"/>
    <property type="match status" value="1"/>
</dbReference>
<comment type="caution">
    <text evidence="3">The sequence shown here is derived from an EMBL/GenBank/DDBJ whole genome shotgun (WGS) entry which is preliminary data.</text>
</comment>
<protein>
    <submittedName>
        <fullName evidence="3">TRAP transporter substrate-binding protein</fullName>
    </submittedName>
</protein>
<evidence type="ECO:0000313" key="4">
    <source>
        <dbReference type="Proteomes" id="UP001556196"/>
    </source>
</evidence>
<dbReference type="NCBIfam" id="NF037995">
    <property type="entry name" value="TRAP_S1"/>
    <property type="match status" value="1"/>
</dbReference>
<dbReference type="CDD" id="cd13603">
    <property type="entry name" value="PBP2_TRAP_Siap_TeaA_like"/>
    <property type="match status" value="1"/>
</dbReference>
<dbReference type="Gene3D" id="3.40.190.170">
    <property type="entry name" value="Bacterial extracellular solute-binding protein, family 7"/>
    <property type="match status" value="1"/>
</dbReference>
<keyword evidence="4" id="KW-1185">Reference proteome</keyword>
<dbReference type="PIRSF" id="PIRSF006470">
    <property type="entry name" value="DctB"/>
    <property type="match status" value="1"/>
</dbReference>
<evidence type="ECO:0000256" key="1">
    <source>
        <dbReference type="ARBA" id="ARBA00022729"/>
    </source>
</evidence>
<dbReference type="RefSeq" id="WP_367722537.1">
    <property type="nucleotide sequence ID" value="NZ_JBFOCI010000002.1"/>
</dbReference>
<organism evidence="3 4">
    <name type="scientific">Mesorhizobium marinum</name>
    <dbReference type="NCBI Taxonomy" id="3228790"/>
    <lineage>
        <taxon>Bacteria</taxon>
        <taxon>Pseudomonadati</taxon>
        <taxon>Pseudomonadota</taxon>
        <taxon>Alphaproteobacteria</taxon>
        <taxon>Hyphomicrobiales</taxon>
        <taxon>Phyllobacteriaceae</taxon>
        <taxon>Mesorhizobium</taxon>
    </lineage>
</organism>
<evidence type="ECO:0000256" key="2">
    <source>
        <dbReference type="SAM" id="SignalP"/>
    </source>
</evidence>
<evidence type="ECO:0000313" key="3">
    <source>
        <dbReference type="EMBL" id="MEW9805439.1"/>
    </source>
</evidence>
<dbReference type="InterPro" id="IPR004682">
    <property type="entry name" value="TRAP_DctP"/>
</dbReference>
<sequence length="327" mass="35607">MKTRYIAAASALLLVVGGAAQAQQMELKIGHTLNPSSHYHKAAEKFKEVVEARTNGDITVSLFPQSQLGGEVKMLQSARLGAVDLVVTSSAPLENTVPEMAILSLPYLFDNLDEADKVLQGDAGRHFLDYMEPRGLVGLTFLSAIERSVYTSKKPIKTVADIGNLKLRVMQSPSYVAAYEAFGAQPTPMAYSEVYLALQNGVVDGAENSPDTFVMDRMTEVTKYLNMTKAHYMPSLMVMSKVRFDALSDEQKAIVADAAKEAAQASISTFRSTYTESLDKVKEANVEIVETDRAEFAKAAQAVWPSIVANTPDGEKNLKVIEDAKAK</sequence>
<feature type="chain" id="PRO_5046318623" evidence="2">
    <location>
        <begin position="23"/>
        <end position="327"/>
    </location>
</feature>
<reference evidence="3 4" key="1">
    <citation type="submission" date="2024-06" db="EMBL/GenBank/DDBJ databases">
        <authorList>
            <person name="Tuo L."/>
        </authorList>
    </citation>
    <scope>NUCLEOTIDE SEQUENCE [LARGE SCALE GENOMIC DNA]</scope>
    <source>
        <strain evidence="3 4">ZMM04-5</strain>
    </source>
</reference>
<dbReference type="Proteomes" id="UP001556196">
    <property type="component" value="Unassembled WGS sequence"/>
</dbReference>
<keyword evidence="1 2" id="KW-0732">Signal</keyword>
<dbReference type="InterPro" id="IPR038404">
    <property type="entry name" value="TRAP_DctP_sf"/>
</dbReference>